<organism evidence="1 2">
    <name type="scientific">Rhizopus stolonifer</name>
    <name type="common">Rhizopus nigricans</name>
    <dbReference type="NCBI Taxonomy" id="4846"/>
    <lineage>
        <taxon>Eukaryota</taxon>
        <taxon>Fungi</taxon>
        <taxon>Fungi incertae sedis</taxon>
        <taxon>Mucoromycota</taxon>
        <taxon>Mucoromycotina</taxon>
        <taxon>Mucoromycetes</taxon>
        <taxon>Mucorales</taxon>
        <taxon>Mucorineae</taxon>
        <taxon>Rhizopodaceae</taxon>
        <taxon>Rhizopus</taxon>
    </lineage>
</organism>
<dbReference type="AlphaFoldDB" id="A0A367IQG3"/>
<dbReference type="Proteomes" id="UP000253551">
    <property type="component" value="Unassembled WGS sequence"/>
</dbReference>
<evidence type="ECO:0000313" key="2">
    <source>
        <dbReference type="Proteomes" id="UP000253551"/>
    </source>
</evidence>
<dbReference type="EMBL" id="PJQM01006279">
    <property type="protein sequence ID" value="RCH79934.1"/>
    <property type="molecule type" value="Genomic_DNA"/>
</dbReference>
<gene>
    <name evidence="1" type="ORF">CU098_004847</name>
</gene>
<proteinExistence type="predicted"/>
<sequence length="99" mass="10922">MPSSTPKFPTASAPNDATTADSLLKIDHFLTENTGVQLFKVEDDNQGMGMISTVDAPSKKAVNVRLDKNSIQGYLLHNGFERSDDDESICRRKEHNTIV</sequence>
<accession>A0A367IQG3</accession>
<dbReference type="OrthoDB" id="2202913at2759"/>
<evidence type="ECO:0000313" key="1">
    <source>
        <dbReference type="EMBL" id="RCH79934.1"/>
    </source>
</evidence>
<reference evidence="1 2" key="1">
    <citation type="journal article" date="2018" name="G3 (Bethesda)">
        <title>Phylogenetic and Phylogenomic Definition of Rhizopus Species.</title>
        <authorList>
            <person name="Gryganskyi A.P."/>
            <person name="Golan J."/>
            <person name="Dolatabadi S."/>
            <person name="Mondo S."/>
            <person name="Robb S."/>
            <person name="Idnurm A."/>
            <person name="Muszewska A."/>
            <person name="Steczkiewicz K."/>
            <person name="Masonjones S."/>
            <person name="Liao H.L."/>
            <person name="Gajdeczka M.T."/>
            <person name="Anike F."/>
            <person name="Vuek A."/>
            <person name="Anishchenko I.M."/>
            <person name="Voigt K."/>
            <person name="de Hoog G.S."/>
            <person name="Smith M.E."/>
            <person name="Heitman J."/>
            <person name="Vilgalys R."/>
            <person name="Stajich J.E."/>
        </authorList>
    </citation>
    <scope>NUCLEOTIDE SEQUENCE [LARGE SCALE GENOMIC DNA]</scope>
    <source>
        <strain evidence="1 2">LSU 92-RS-03</strain>
    </source>
</reference>
<keyword evidence="2" id="KW-1185">Reference proteome</keyword>
<comment type="caution">
    <text evidence="1">The sequence shown here is derived from an EMBL/GenBank/DDBJ whole genome shotgun (WGS) entry which is preliminary data.</text>
</comment>
<name>A0A367IQG3_RHIST</name>
<protein>
    <submittedName>
        <fullName evidence="1">Uncharacterized protein</fullName>
    </submittedName>
</protein>